<evidence type="ECO:0000313" key="1">
    <source>
        <dbReference type="EMBL" id="KAF8784114.1"/>
    </source>
</evidence>
<keyword evidence="2" id="KW-1185">Reference proteome</keyword>
<evidence type="ECO:0000313" key="2">
    <source>
        <dbReference type="Proteomes" id="UP000807504"/>
    </source>
</evidence>
<organism evidence="1 2">
    <name type="scientific">Argiope bruennichi</name>
    <name type="common">Wasp spider</name>
    <name type="synonym">Aranea bruennichi</name>
    <dbReference type="NCBI Taxonomy" id="94029"/>
    <lineage>
        <taxon>Eukaryota</taxon>
        <taxon>Metazoa</taxon>
        <taxon>Ecdysozoa</taxon>
        <taxon>Arthropoda</taxon>
        <taxon>Chelicerata</taxon>
        <taxon>Arachnida</taxon>
        <taxon>Araneae</taxon>
        <taxon>Araneomorphae</taxon>
        <taxon>Entelegynae</taxon>
        <taxon>Araneoidea</taxon>
        <taxon>Araneidae</taxon>
        <taxon>Argiope</taxon>
    </lineage>
</organism>
<comment type="caution">
    <text evidence="1">The sequence shown here is derived from an EMBL/GenBank/DDBJ whole genome shotgun (WGS) entry which is preliminary data.</text>
</comment>
<accession>A0A8T0EZ33</accession>
<name>A0A8T0EZ33_ARGBR</name>
<dbReference type="Proteomes" id="UP000807504">
    <property type="component" value="Unassembled WGS sequence"/>
</dbReference>
<proteinExistence type="predicted"/>
<reference evidence="1" key="2">
    <citation type="submission" date="2020-06" db="EMBL/GenBank/DDBJ databases">
        <authorList>
            <person name="Sheffer M."/>
        </authorList>
    </citation>
    <scope>NUCLEOTIDE SEQUENCE</scope>
</reference>
<gene>
    <name evidence="1" type="ORF">HNY73_011657</name>
</gene>
<protein>
    <submittedName>
        <fullName evidence="1">Uncharacterized protein</fullName>
    </submittedName>
</protein>
<sequence length="67" mass="7473">MLASVVDGCVCEIMSEREDEEGAMDAQDSGINLITAREQFAQCQRLTDMLLQIQQTHKEKLTVADSQ</sequence>
<dbReference type="EMBL" id="JABXBU010000823">
    <property type="protein sequence ID" value="KAF8784114.1"/>
    <property type="molecule type" value="Genomic_DNA"/>
</dbReference>
<reference evidence="1" key="1">
    <citation type="journal article" date="2020" name="bioRxiv">
        <title>Chromosome-level reference genome of the European wasp spider Argiope bruennichi: a resource for studies on range expansion and evolutionary adaptation.</title>
        <authorList>
            <person name="Sheffer M.M."/>
            <person name="Hoppe A."/>
            <person name="Krehenwinkel H."/>
            <person name="Uhl G."/>
            <person name="Kuss A.W."/>
            <person name="Jensen L."/>
            <person name="Jensen C."/>
            <person name="Gillespie R.G."/>
            <person name="Hoff K.J."/>
            <person name="Prost S."/>
        </authorList>
    </citation>
    <scope>NUCLEOTIDE SEQUENCE</scope>
</reference>
<dbReference type="AlphaFoldDB" id="A0A8T0EZ33"/>